<comment type="similarity">
    <text evidence="2">Belongs to the PilY1 family.</text>
</comment>
<keyword evidence="4" id="KW-0479">Metal-binding</keyword>
<dbReference type="EMBL" id="JAEVLS010000005">
    <property type="protein sequence ID" value="MBM0107144.1"/>
    <property type="molecule type" value="Genomic_DNA"/>
</dbReference>
<accession>A0ABS1X1S1</accession>
<evidence type="ECO:0000256" key="2">
    <source>
        <dbReference type="ARBA" id="ARBA00008387"/>
    </source>
</evidence>
<keyword evidence="3" id="KW-1029">Fimbrium biogenesis</keyword>
<feature type="domain" description="PilY1 beta-propeller" evidence="9">
    <location>
        <begin position="742"/>
        <end position="1048"/>
    </location>
</feature>
<name>A0ABS1X1S1_9GAMM</name>
<dbReference type="Pfam" id="PF05567">
    <property type="entry name" value="T4P_PilY1"/>
    <property type="match status" value="1"/>
</dbReference>
<organism evidence="10 11">
    <name type="scientific">Steroidobacter gossypii</name>
    <dbReference type="NCBI Taxonomy" id="2805490"/>
    <lineage>
        <taxon>Bacteria</taxon>
        <taxon>Pseudomonadati</taxon>
        <taxon>Pseudomonadota</taxon>
        <taxon>Gammaproteobacteria</taxon>
        <taxon>Steroidobacterales</taxon>
        <taxon>Steroidobacteraceae</taxon>
        <taxon>Steroidobacter</taxon>
    </lineage>
</organism>
<proteinExistence type="inferred from homology"/>
<dbReference type="SUPFAM" id="SSF50998">
    <property type="entry name" value="Quinoprotein alcohol dehydrogenase-like"/>
    <property type="match status" value="1"/>
</dbReference>
<dbReference type="Proteomes" id="UP000661077">
    <property type="component" value="Unassembled WGS sequence"/>
</dbReference>
<evidence type="ECO:0000259" key="9">
    <source>
        <dbReference type="Pfam" id="PF05567"/>
    </source>
</evidence>
<gene>
    <name evidence="10" type="ORF">JM946_20610</name>
</gene>
<evidence type="ECO:0000256" key="8">
    <source>
        <dbReference type="SAM" id="SignalP"/>
    </source>
</evidence>
<feature type="chain" id="PRO_5045166319" description="PilY1 beta-propeller domain-containing protein" evidence="8">
    <location>
        <begin position="32"/>
        <end position="1225"/>
    </location>
</feature>
<dbReference type="InterPro" id="IPR011047">
    <property type="entry name" value="Quinoprotein_ADH-like_sf"/>
</dbReference>
<dbReference type="InterPro" id="IPR008707">
    <property type="entry name" value="B-propeller_PilY1"/>
</dbReference>
<evidence type="ECO:0000256" key="4">
    <source>
        <dbReference type="ARBA" id="ARBA00022723"/>
    </source>
</evidence>
<keyword evidence="11" id="KW-1185">Reference proteome</keyword>
<evidence type="ECO:0000256" key="1">
    <source>
        <dbReference type="ARBA" id="ARBA00004561"/>
    </source>
</evidence>
<comment type="subcellular location">
    <subcellularLocation>
        <location evidence="1">Fimbrium</location>
    </subcellularLocation>
</comment>
<protein>
    <recommendedName>
        <fullName evidence="9">PilY1 beta-propeller domain-containing protein</fullName>
    </recommendedName>
</protein>
<evidence type="ECO:0000313" key="11">
    <source>
        <dbReference type="Proteomes" id="UP000661077"/>
    </source>
</evidence>
<keyword evidence="6" id="KW-0281">Fimbrium</keyword>
<evidence type="ECO:0000256" key="3">
    <source>
        <dbReference type="ARBA" id="ARBA00022558"/>
    </source>
</evidence>
<sequence>MSNPTPRSRRRKLAGLGYACIGALLTILAGAASGQDANTRVSQSPLAVAGNVPGNLLLVPSVEWPTLDSMANLGAYDVARVYVGYFDPGKCYRYSYSVTETDRHFAPVSTTATRTCSHAAGLWSGNFLNWAATQTIDPFRKALTGGYRVRDTSTVTWLEKARFDGNGGTSVYPNRRVPASGNSSSLVRGATPASWNDLTVRIAQLGNRMRFTRTGDLNGSGIVAYDPSVHTSPSEAVVYEVSIRVKVCDAAIGVESNCVQYTQGGGWKPEGLIQKYSDRMRYSVFGYLNDSSMLRDGGVLRARQKFVGPNKLDPDSNLLVNNANREWDPANGVLVRNPDPADAAATAANVGQAINDSGVINYINKFGQMTTGNHKSHDPVSELYYTAIRYLKRQGNVAAYTALSGTTTERYNYADGFPVITDWDDPMQYSCQSNALLGIGDVNSHRDKNLPGNSVATDEPTRPGAVSSDSTVNVVTATQKVAQLEGISIPTPFTGRENSAYIAGLAYDSHTKDLREDLDDMQTVSTYWVDVRENQVLEPRARNQYWLAAKYGGFTVPENYNPYTNTTPLDASTWSSGETLSNGDPRPENFYVASEADRMVDSLNRAFARIAAETVGSGSSLAASSTRVDTSTRTFQAQFFSGTWRGELRAFNVRSDGSLSSSPAWRAGVLLAARDWATRPIYFHNPQGGNGNARYRAFEYGNLGSSQQTALGSQDIVDYLRGNRSKEQSQANGTLRTRTGVLGDIVNSTPLFVGAPNPRLYEGATFTGASSYAQFVTRQANRTAVVYVGANDGMLHGFNAANGTEMYAFVPAAAIANNLRSYSDPAYQHRYFVDGELAVADVYDTTDRAWKTVLVGSMGRGGPGVFALDVTDPTRVEFLWEKTGADLAALGKNIGRPVIAQVADGDWRVLIGNGLETTAGAAQLVMIGVRTGTVTTVNTGVAGSNALSAVLARDSNDDGFADTAYAGDLHGNLWKFSELGATPSVTRLFEASDPSGAEQPITAAPLAGRDPDTGSVWVFFGTGRYLSSADLNDRQVQTWYGVKDAGAGVARRGDLVQRRILLETEQRSLEVRVIEDGAVGDLVGRRGWYMDLLSPERAPRGERIVVPNRFQGAALMATTRIPEVTDVCHPSGAGFIMAINPFTGARLGNSFFDVSRDGRFSDEDLMSLNGEDVPASGVGFGDSLHDPTITGDTLHANMDTSDLNSIKIRRPAAGAGRMSWREIVN</sequence>
<keyword evidence="8" id="KW-0732">Signal</keyword>
<dbReference type="RefSeq" id="WP_203169264.1">
    <property type="nucleotide sequence ID" value="NZ_JAEVLS010000005.1"/>
</dbReference>
<evidence type="ECO:0000313" key="10">
    <source>
        <dbReference type="EMBL" id="MBM0107144.1"/>
    </source>
</evidence>
<evidence type="ECO:0000256" key="5">
    <source>
        <dbReference type="ARBA" id="ARBA00022837"/>
    </source>
</evidence>
<feature type="region of interest" description="Disordered" evidence="7">
    <location>
        <begin position="448"/>
        <end position="468"/>
    </location>
</feature>
<evidence type="ECO:0000256" key="6">
    <source>
        <dbReference type="ARBA" id="ARBA00023263"/>
    </source>
</evidence>
<comment type="caution">
    <text evidence="10">The sequence shown here is derived from an EMBL/GenBank/DDBJ whole genome shotgun (WGS) entry which is preliminary data.</text>
</comment>
<reference evidence="10 11" key="1">
    <citation type="journal article" date="2021" name="Int. J. Syst. Evol. Microbiol.">
        <title>Steroidobacter gossypii sp. nov., isolated from soil of cotton cropping field.</title>
        <authorList>
            <person name="Huang R."/>
            <person name="Yang S."/>
            <person name="Zhen C."/>
            <person name="Liu W."/>
        </authorList>
    </citation>
    <scope>NUCLEOTIDE SEQUENCE [LARGE SCALE GENOMIC DNA]</scope>
    <source>
        <strain evidence="10 11">S1-65</strain>
    </source>
</reference>
<feature type="signal peptide" evidence="8">
    <location>
        <begin position="1"/>
        <end position="31"/>
    </location>
</feature>
<keyword evidence="5" id="KW-0106">Calcium</keyword>
<evidence type="ECO:0000256" key="7">
    <source>
        <dbReference type="SAM" id="MobiDB-lite"/>
    </source>
</evidence>